<dbReference type="InterPro" id="IPR050868">
    <property type="entry name" value="ELMO_domain-containing"/>
</dbReference>
<dbReference type="OrthoDB" id="67155at2759"/>
<dbReference type="GeneID" id="19948609"/>
<evidence type="ECO:0000259" key="1">
    <source>
        <dbReference type="PROSITE" id="PS51335"/>
    </source>
</evidence>
<dbReference type="AlphaFoldDB" id="T0QIL4"/>
<dbReference type="InParanoid" id="T0QIL4"/>
<dbReference type="PANTHER" id="PTHR12771">
    <property type="entry name" value="ENGULFMENT AND CELL MOTILITY"/>
    <property type="match status" value="1"/>
</dbReference>
<evidence type="ECO:0000313" key="2">
    <source>
        <dbReference type="EMBL" id="EQC34556.1"/>
    </source>
</evidence>
<dbReference type="VEuPathDB" id="FungiDB:SDRG_07882"/>
<dbReference type="eggNOG" id="KOG2998">
    <property type="taxonomic scope" value="Eukaryota"/>
</dbReference>
<reference evidence="2 3" key="1">
    <citation type="submission" date="2012-04" db="EMBL/GenBank/DDBJ databases">
        <title>The Genome Sequence of Saprolegnia declina VS20.</title>
        <authorList>
            <consortium name="The Broad Institute Genome Sequencing Platform"/>
            <person name="Russ C."/>
            <person name="Nusbaum C."/>
            <person name="Tyler B."/>
            <person name="van West P."/>
            <person name="Dieguez-Uribeondo J."/>
            <person name="de Bruijn I."/>
            <person name="Tripathy S."/>
            <person name="Jiang R."/>
            <person name="Young S.K."/>
            <person name="Zeng Q."/>
            <person name="Gargeya S."/>
            <person name="Fitzgerald M."/>
            <person name="Haas B."/>
            <person name="Abouelleil A."/>
            <person name="Alvarado L."/>
            <person name="Arachchi H.M."/>
            <person name="Berlin A."/>
            <person name="Chapman S.B."/>
            <person name="Goldberg J."/>
            <person name="Griggs A."/>
            <person name="Gujja S."/>
            <person name="Hansen M."/>
            <person name="Howarth C."/>
            <person name="Imamovic A."/>
            <person name="Larimer J."/>
            <person name="McCowen C."/>
            <person name="Montmayeur A."/>
            <person name="Murphy C."/>
            <person name="Neiman D."/>
            <person name="Pearson M."/>
            <person name="Priest M."/>
            <person name="Roberts A."/>
            <person name="Saif S."/>
            <person name="Shea T."/>
            <person name="Sisk P."/>
            <person name="Sykes S."/>
            <person name="Wortman J."/>
            <person name="Nusbaum C."/>
            <person name="Birren B."/>
        </authorList>
    </citation>
    <scope>NUCLEOTIDE SEQUENCE [LARGE SCALE GENOMIC DNA]</scope>
    <source>
        <strain evidence="2 3">VS20</strain>
    </source>
</reference>
<dbReference type="PROSITE" id="PS51335">
    <property type="entry name" value="ELMO"/>
    <property type="match status" value="1"/>
</dbReference>
<gene>
    <name evidence="2" type="ORF">SDRG_07882</name>
</gene>
<dbReference type="InterPro" id="IPR006816">
    <property type="entry name" value="ELMO_dom"/>
</dbReference>
<dbReference type="OMA" id="CTEFSEV"/>
<organism evidence="2 3">
    <name type="scientific">Saprolegnia diclina (strain VS20)</name>
    <dbReference type="NCBI Taxonomy" id="1156394"/>
    <lineage>
        <taxon>Eukaryota</taxon>
        <taxon>Sar</taxon>
        <taxon>Stramenopiles</taxon>
        <taxon>Oomycota</taxon>
        <taxon>Saprolegniomycetes</taxon>
        <taxon>Saprolegniales</taxon>
        <taxon>Saprolegniaceae</taxon>
        <taxon>Saprolegnia</taxon>
    </lineage>
</organism>
<dbReference type="Proteomes" id="UP000030762">
    <property type="component" value="Unassembled WGS sequence"/>
</dbReference>
<dbReference type="RefSeq" id="XP_008611962.1">
    <property type="nucleotide sequence ID" value="XM_008613740.1"/>
</dbReference>
<evidence type="ECO:0000313" key="3">
    <source>
        <dbReference type="Proteomes" id="UP000030762"/>
    </source>
</evidence>
<dbReference type="Pfam" id="PF04727">
    <property type="entry name" value="ELMO_CED12"/>
    <property type="match status" value="1"/>
</dbReference>
<feature type="domain" description="ELMO" evidence="1">
    <location>
        <begin position="138"/>
        <end position="294"/>
    </location>
</feature>
<sequence length="300" mass="34645">MDAALRVTKLAQAHLSIWTRFFRALTNFFFGVFFGQTELERIVAKPADDVRSMLVRLRTSIALDDSLKDTQMAIFGFKPFETDVTLAALARTKKIDLSKSLIAEANLRQSFKTFLAVNNVYAKVIALKDESYDSTNDAHEAMLEELWRNLKPDVRRTGGRHTKEWGEIGFQGTDPMTDFRSMGVLSLHQLLYYTSKYPEEARSLSALVHSNHPTQWYPFAITGINITNFLVELINDRLLDARFYDKDVHIDELHEFFCQVFTMFDALWVESNPTDLMAFPTIFNHLKATIRFELLEQSFF</sequence>
<proteinExistence type="predicted"/>
<accession>T0QIL4</accession>
<name>T0QIL4_SAPDV</name>
<dbReference type="EMBL" id="JH767154">
    <property type="protein sequence ID" value="EQC34556.1"/>
    <property type="molecule type" value="Genomic_DNA"/>
</dbReference>
<protein>
    <recommendedName>
        <fullName evidence="1">ELMO domain-containing protein</fullName>
    </recommendedName>
</protein>
<dbReference type="PANTHER" id="PTHR12771:SF51">
    <property type="entry name" value="LD01482P"/>
    <property type="match status" value="1"/>
</dbReference>
<keyword evidence="3" id="KW-1185">Reference proteome</keyword>